<dbReference type="GO" id="GO:0020037">
    <property type="term" value="F:heme binding"/>
    <property type="evidence" value="ECO:0007669"/>
    <property type="project" value="InterPro"/>
</dbReference>
<comment type="caution">
    <text evidence="2">The sequence shown here is derived from an EMBL/GenBank/DDBJ whole genome shotgun (WGS) entry which is preliminary data.</text>
</comment>
<dbReference type="EMBL" id="MFSY01000122">
    <property type="protein sequence ID" value="OGI44474.1"/>
    <property type="molecule type" value="Genomic_DNA"/>
</dbReference>
<dbReference type="STRING" id="1817764.A2637_00615"/>
<dbReference type="AlphaFoldDB" id="A0A1F6TH87"/>
<evidence type="ECO:0000313" key="2">
    <source>
        <dbReference type="EMBL" id="OGI44474.1"/>
    </source>
</evidence>
<evidence type="ECO:0000256" key="1">
    <source>
        <dbReference type="SAM" id="SignalP"/>
    </source>
</evidence>
<proteinExistence type="predicted"/>
<name>A0A1F6TH87_9PROT</name>
<dbReference type="SUPFAM" id="SSF46626">
    <property type="entry name" value="Cytochrome c"/>
    <property type="match status" value="1"/>
</dbReference>
<dbReference type="InterPro" id="IPR036909">
    <property type="entry name" value="Cyt_c-like_dom_sf"/>
</dbReference>
<gene>
    <name evidence="2" type="ORF">A2637_00615</name>
</gene>
<reference evidence="2 3" key="1">
    <citation type="journal article" date="2016" name="Nat. Commun.">
        <title>Thousands of microbial genomes shed light on interconnected biogeochemical processes in an aquifer system.</title>
        <authorList>
            <person name="Anantharaman K."/>
            <person name="Brown C.T."/>
            <person name="Hug L.A."/>
            <person name="Sharon I."/>
            <person name="Castelle C.J."/>
            <person name="Probst A.J."/>
            <person name="Thomas B.C."/>
            <person name="Singh A."/>
            <person name="Wilkins M.J."/>
            <person name="Karaoz U."/>
            <person name="Brodie E.L."/>
            <person name="Williams K.H."/>
            <person name="Hubbard S.S."/>
            <person name="Banfield J.F."/>
        </authorList>
    </citation>
    <scope>NUCLEOTIDE SEQUENCE [LARGE SCALE GENOMIC DNA]</scope>
</reference>
<dbReference type="Proteomes" id="UP000179360">
    <property type="component" value="Unassembled WGS sequence"/>
</dbReference>
<evidence type="ECO:0008006" key="4">
    <source>
        <dbReference type="Google" id="ProtNLM"/>
    </source>
</evidence>
<sequence>MHKTLGLVLILTTVPAAAETGLLPGDAAHGKKLHAANCLACHDAGVYTRKDRRIESLAELKEQLGVCNHQLPKSLSQDEVRDVVKYLNDTYYRFK</sequence>
<protein>
    <recommendedName>
        <fullName evidence="4">Cytochrome c domain-containing protein</fullName>
    </recommendedName>
</protein>
<accession>A0A1F6TH87</accession>
<dbReference type="GO" id="GO:0009055">
    <property type="term" value="F:electron transfer activity"/>
    <property type="evidence" value="ECO:0007669"/>
    <property type="project" value="InterPro"/>
</dbReference>
<organism evidence="2 3">
    <name type="scientific">Candidatus Muproteobacteria bacterium RIFCSPHIGHO2_01_FULL_65_16</name>
    <dbReference type="NCBI Taxonomy" id="1817764"/>
    <lineage>
        <taxon>Bacteria</taxon>
        <taxon>Pseudomonadati</taxon>
        <taxon>Pseudomonadota</taxon>
        <taxon>Candidatus Muproteobacteria</taxon>
    </lineage>
</organism>
<keyword evidence="1" id="KW-0732">Signal</keyword>
<feature type="chain" id="PRO_5009225517" description="Cytochrome c domain-containing protein" evidence="1">
    <location>
        <begin position="19"/>
        <end position="95"/>
    </location>
</feature>
<evidence type="ECO:0000313" key="3">
    <source>
        <dbReference type="Proteomes" id="UP000179360"/>
    </source>
</evidence>
<feature type="signal peptide" evidence="1">
    <location>
        <begin position="1"/>
        <end position="18"/>
    </location>
</feature>